<evidence type="ECO:0000313" key="5">
    <source>
        <dbReference type="Proteomes" id="UP000282076"/>
    </source>
</evidence>
<keyword evidence="2" id="KW-1133">Transmembrane helix</keyword>
<proteinExistence type="inferred from homology"/>
<reference evidence="4 5" key="1">
    <citation type="submission" date="2018-10" db="EMBL/GenBank/DDBJ databases">
        <title>Cohnella sp. M2MS4P-1, whole genome shotgun sequence.</title>
        <authorList>
            <person name="Tuo L."/>
        </authorList>
    </citation>
    <scope>NUCLEOTIDE SEQUENCE [LARGE SCALE GENOMIC DNA]</scope>
    <source>
        <strain evidence="4 5">M2MS4P-1</strain>
    </source>
</reference>
<dbReference type="InterPro" id="IPR032816">
    <property type="entry name" value="VTT_dom"/>
</dbReference>
<feature type="transmembrane region" description="Helical" evidence="2">
    <location>
        <begin position="12"/>
        <end position="35"/>
    </location>
</feature>
<organism evidence="4 5">
    <name type="scientific">Cohnella endophytica</name>
    <dbReference type="NCBI Taxonomy" id="2419778"/>
    <lineage>
        <taxon>Bacteria</taxon>
        <taxon>Bacillati</taxon>
        <taxon>Bacillota</taxon>
        <taxon>Bacilli</taxon>
        <taxon>Bacillales</taxon>
        <taxon>Paenibacillaceae</taxon>
        <taxon>Cohnella</taxon>
    </lineage>
</organism>
<dbReference type="EMBL" id="RBZM01000001">
    <property type="protein sequence ID" value="RKP58072.1"/>
    <property type="molecule type" value="Genomic_DNA"/>
</dbReference>
<sequence>MSHLTDLLEQYGYGVLFLALFLEMLALPLPGELLMTYAGLIVYQGKLNWVMCIVAGGTGTSLGMTVSYYIGYRLGYPFFEKYGSRVHFGPDRLNSVSVWFGRYGSKMLLISYYIPGVRHLTGYFSGISRMPFRQYAVHAYTGAFLWVAVFVTIGKLFGKKWEQYHHLLSRYFIIAGIMVAVVYLLVLFYRKNKQRMKLGLNLLLHRGLLRYHAVGQVKLIVIGAGITLFVLFTVIIGLITFALQSDLAQLDEMGTFLVRQFFGADWTKAMGGLTLVASPWVLFPAVLLACAWIWYNGKDAPLELAFYAIVFVGGEEVAEAWEYVFRMLGMTPNLTLFPSSQSWLTIVGYGFAAYLLVRHHARWLNQIAAVFSVTACCLVFGISFIFLERLQPSEVVTGFLFGGGWLALNIVWLEIYRSLQRGQVPVVE</sequence>
<dbReference type="Pfam" id="PF09335">
    <property type="entry name" value="VTT_dom"/>
    <property type="match status" value="1"/>
</dbReference>
<dbReference type="RefSeq" id="WP_120973830.1">
    <property type="nucleotide sequence ID" value="NZ_RBZM01000001.1"/>
</dbReference>
<dbReference type="OrthoDB" id="9782291at2"/>
<dbReference type="Proteomes" id="UP000282076">
    <property type="component" value="Unassembled WGS sequence"/>
</dbReference>
<dbReference type="PANTHER" id="PTHR42709">
    <property type="entry name" value="ALKALINE PHOSPHATASE LIKE PROTEIN"/>
    <property type="match status" value="1"/>
</dbReference>
<gene>
    <name evidence="4" type="ORF">D7Z26_00775</name>
</gene>
<dbReference type="AlphaFoldDB" id="A0A494Y621"/>
<feature type="transmembrane region" description="Helical" evidence="2">
    <location>
        <begin position="341"/>
        <end position="357"/>
    </location>
</feature>
<feature type="transmembrane region" description="Helical" evidence="2">
    <location>
        <begin position="47"/>
        <end position="70"/>
    </location>
</feature>
<keyword evidence="2" id="KW-0812">Transmembrane</keyword>
<feature type="transmembrane region" description="Helical" evidence="2">
    <location>
        <begin position="169"/>
        <end position="189"/>
    </location>
</feature>
<feature type="transmembrane region" description="Helical" evidence="2">
    <location>
        <begin position="369"/>
        <end position="387"/>
    </location>
</feature>
<protein>
    <submittedName>
        <fullName evidence="4">Alkaline phosphatase</fullName>
    </submittedName>
</protein>
<keyword evidence="2" id="KW-0472">Membrane</keyword>
<evidence type="ECO:0000256" key="2">
    <source>
        <dbReference type="SAM" id="Phobius"/>
    </source>
</evidence>
<comment type="similarity">
    <text evidence="1">Belongs to the DedA family.</text>
</comment>
<feature type="transmembrane region" description="Helical" evidence="2">
    <location>
        <begin position="304"/>
        <end position="321"/>
    </location>
</feature>
<evidence type="ECO:0000259" key="3">
    <source>
        <dbReference type="Pfam" id="PF09335"/>
    </source>
</evidence>
<feature type="transmembrane region" description="Helical" evidence="2">
    <location>
        <begin position="219"/>
        <end position="243"/>
    </location>
</feature>
<evidence type="ECO:0000313" key="4">
    <source>
        <dbReference type="EMBL" id="RKP58072.1"/>
    </source>
</evidence>
<name>A0A494Y621_9BACL</name>
<accession>A0A494Y621</accession>
<dbReference type="GO" id="GO:0005886">
    <property type="term" value="C:plasma membrane"/>
    <property type="evidence" value="ECO:0007669"/>
    <property type="project" value="TreeGrafter"/>
</dbReference>
<feature type="transmembrane region" description="Helical" evidence="2">
    <location>
        <begin position="135"/>
        <end position="157"/>
    </location>
</feature>
<keyword evidence="5" id="KW-1185">Reference proteome</keyword>
<feature type="transmembrane region" description="Helical" evidence="2">
    <location>
        <begin position="393"/>
        <end position="413"/>
    </location>
</feature>
<feature type="domain" description="VTT" evidence="3">
    <location>
        <begin position="29"/>
        <end position="155"/>
    </location>
</feature>
<dbReference type="InterPro" id="IPR051311">
    <property type="entry name" value="DedA_domain"/>
</dbReference>
<evidence type="ECO:0000256" key="1">
    <source>
        <dbReference type="ARBA" id="ARBA00010792"/>
    </source>
</evidence>
<dbReference type="PANTHER" id="PTHR42709:SF9">
    <property type="entry name" value="ALKALINE PHOSPHATASE LIKE PROTEIN"/>
    <property type="match status" value="1"/>
</dbReference>
<feature type="transmembrane region" description="Helical" evidence="2">
    <location>
        <begin position="275"/>
        <end position="295"/>
    </location>
</feature>
<comment type="caution">
    <text evidence="4">The sequence shown here is derived from an EMBL/GenBank/DDBJ whole genome shotgun (WGS) entry which is preliminary data.</text>
</comment>